<proteinExistence type="predicted"/>
<evidence type="ECO:0000256" key="7">
    <source>
        <dbReference type="ARBA" id="ARBA00022840"/>
    </source>
</evidence>
<protein>
    <submittedName>
        <fullName evidence="12">5-formaminoimidazole-4-carboxamide-1-(Beta)-D-ribofuranosyl 5'-monophosphate synthetase (PurP)</fullName>
    </submittedName>
</protein>
<name>A0A075HLY6_9EURY</name>
<feature type="domain" description="IMP biosynthesis enzyme PurP C-terminal" evidence="11">
    <location>
        <begin position="184"/>
        <end position="369"/>
    </location>
</feature>
<dbReference type="Pfam" id="PF06973">
    <property type="entry name" value="DUF1297"/>
    <property type="match status" value="1"/>
</dbReference>
<comment type="cofactor">
    <cofactor evidence="1">
        <name>Mn(2+)</name>
        <dbReference type="ChEBI" id="CHEBI:29035"/>
    </cofactor>
</comment>
<dbReference type="Gene3D" id="3.30.470.20">
    <property type="entry name" value="ATP-grasp fold, B domain"/>
    <property type="match status" value="1"/>
</dbReference>
<dbReference type="Gene3D" id="3.40.50.20">
    <property type="match status" value="1"/>
</dbReference>
<evidence type="ECO:0000259" key="11">
    <source>
        <dbReference type="Pfam" id="PF06973"/>
    </source>
</evidence>
<evidence type="ECO:0000256" key="6">
    <source>
        <dbReference type="ARBA" id="ARBA00022755"/>
    </source>
</evidence>
<evidence type="ECO:0000256" key="2">
    <source>
        <dbReference type="ARBA" id="ARBA00001946"/>
    </source>
</evidence>
<dbReference type="EMBL" id="KF901015">
    <property type="protein sequence ID" value="AIF14958.1"/>
    <property type="molecule type" value="Genomic_DNA"/>
</dbReference>
<dbReference type="PANTHER" id="PTHR38147:SF2">
    <property type="entry name" value="5-FORMAMINOIMIDAZOLE-4-CARBOXAMIDE-1-(BETA)-D-RIBOFURANOSYL 5'-MONOPHOSPHATE SYNTHETASE"/>
    <property type="match status" value="1"/>
</dbReference>
<keyword evidence="9" id="KW-0464">Manganese</keyword>
<dbReference type="InterPro" id="IPR009720">
    <property type="entry name" value="IMP_biosynth_PurP_C"/>
</dbReference>
<dbReference type="SUPFAM" id="SSF56059">
    <property type="entry name" value="Glutathione synthetase ATP-binding domain-like"/>
    <property type="match status" value="1"/>
</dbReference>
<keyword evidence="6" id="KW-0658">Purine biosynthesis</keyword>
<dbReference type="InterPro" id="IPR023656">
    <property type="entry name" value="IMP_biosynth_PurP"/>
</dbReference>
<comment type="cofactor">
    <cofactor evidence="2">
        <name>Mg(2+)</name>
        <dbReference type="ChEBI" id="CHEBI:18420"/>
    </cofactor>
</comment>
<dbReference type="PANTHER" id="PTHR38147">
    <property type="entry name" value="5-FORMAMINOIMIDAZOLE-4-CARBOXAMIDE-1-(BETA)-D-RIBOFURANOSYL 5'-MONOPHOSPHATE SYNTHETASE-RELATED"/>
    <property type="match status" value="1"/>
</dbReference>
<evidence type="ECO:0000256" key="9">
    <source>
        <dbReference type="ARBA" id="ARBA00023211"/>
    </source>
</evidence>
<evidence type="ECO:0000256" key="1">
    <source>
        <dbReference type="ARBA" id="ARBA00001936"/>
    </source>
</evidence>
<keyword evidence="3" id="KW-0436">Ligase</keyword>
<dbReference type="Gene3D" id="3.30.1490.20">
    <property type="entry name" value="ATP-grasp fold, A domain"/>
    <property type="match status" value="1"/>
</dbReference>
<sequence length="370" mass="41835">MAGSGEQLAEWLSAYNPDEITIGVVASHSALQILHGARTEGFRTLGIAVGEGRRKMFKAFPGAEPDEWLMLDDYNQMLDKAEWFRERNVIIIPHGSLVEYLGPDNFIDLQVPTFGNRRILKWEAGRDTQREWLEMGGCTMPKTIDDPHDIDGPVIVKYAGAKGGRGYFVARNFRDFRRNVDLEEDFTIQEYILGTRYYMQFFYDPICDDGYQVEGMMSREGQEIGRLELLTIDRRDEANVDEFYKLGSLRDLRDMGLEPSFVVTGNTEVVLRESLLPEAFRLGEGAVASSLELEEGARGMIGPFCLECIVTDKLEFRVFEVSARIVAGSNVSIGGSPYMNINEDDMSVGRRIARCIRKAADKNRLHEILS</sequence>
<dbReference type="PIRSF" id="PIRSF004602">
    <property type="entry name" value="ATPgrasp_PurP"/>
    <property type="match status" value="1"/>
</dbReference>
<keyword evidence="7" id="KW-0067">ATP-binding</keyword>
<evidence type="ECO:0000256" key="8">
    <source>
        <dbReference type="ARBA" id="ARBA00022842"/>
    </source>
</evidence>
<organism evidence="12">
    <name type="scientific">uncultured marine group II/III euryarchaeote KM3_68_H12</name>
    <dbReference type="NCBI Taxonomy" id="1456487"/>
    <lineage>
        <taxon>Archaea</taxon>
        <taxon>Methanobacteriati</taxon>
        <taxon>Methanobacteriota</taxon>
        <taxon>environmental samples</taxon>
    </lineage>
</organism>
<dbReference type="SUPFAM" id="SSF52440">
    <property type="entry name" value="PreATP-grasp domain"/>
    <property type="match status" value="1"/>
</dbReference>
<accession>A0A075HLY6</accession>
<dbReference type="InterPro" id="IPR013815">
    <property type="entry name" value="ATP_grasp_subdomain_1"/>
</dbReference>
<dbReference type="InterPro" id="IPR016185">
    <property type="entry name" value="PreATP-grasp_dom_sf"/>
</dbReference>
<keyword evidence="5" id="KW-0547">Nucleotide-binding</keyword>
<keyword evidence="8" id="KW-0460">Magnesium</keyword>
<evidence type="ECO:0000259" key="10">
    <source>
        <dbReference type="Pfam" id="PF06849"/>
    </source>
</evidence>
<reference evidence="12" key="1">
    <citation type="journal article" date="2014" name="Genome Biol. Evol.">
        <title>Pangenome evidence for extensive interdomain horizontal transfer affecting lineage core and shell genes in uncultured planktonic thaumarchaeota and euryarchaeota.</title>
        <authorList>
            <person name="Deschamps P."/>
            <person name="Zivanovic Y."/>
            <person name="Moreira D."/>
            <person name="Rodriguez-Valera F."/>
            <person name="Lopez-Garcia P."/>
        </authorList>
    </citation>
    <scope>NUCLEOTIDE SEQUENCE</scope>
</reference>
<dbReference type="GO" id="GO:0006188">
    <property type="term" value="P:IMP biosynthetic process"/>
    <property type="evidence" value="ECO:0007669"/>
    <property type="project" value="InterPro"/>
</dbReference>
<dbReference type="GO" id="GO:0000287">
    <property type="term" value="F:magnesium ion binding"/>
    <property type="evidence" value="ECO:0007669"/>
    <property type="project" value="InterPro"/>
</dbReference>
<dbReference type="GO" id="GO:0016879">
    <property type="term" value="F:ligase activity, forming carbon-nitrogen bonds"/>
    <property type="evidence" value="ECO:0007669"/>
    <property type="project" value="InterPro"/>
</dbReference>
<dbReference type="Pfam" id="PF06849">
    <property type="entry name" value="DUF1246"/>
    <property type="match status" value="1"/>
</dbReference>
<evidence type="ECO:0000256" key="5">
    <source>
        <dbReference type="ARBA" id="ARBA00022741"/>
    </source>
</evidence>
<dbReference type="GO" id="GO:0005524">
    <property type="term" value="F:ATP binding"/>
    <property type="evidence" value="ECO:0007669"/>
    <property type="project" value="UniProtKB-KW"/>
</dbReference>
<evidence type="ECO:0000313" key="12">
    <source>
        <dbReference type="EMBL" id="AIF14958.1"/>
    </source>
</evidence>
<evidence type="ECO:0000256" key="3">
    <source>
        <dbReference type="ARBA" id="ARBA00022598"/>
    </source>
</evidence>
<evidence type="ECO:0000256" key="4">
    <source>
        <dbReference type="ARBA" id="ARBA00022723"/>
    </source>
</evidence>
<dbReference type="InterPro" id="IPR010672">
    <property type="entry name" value="IMP_biosynth_PurP_N"/>
</dbReference>
<dbReference type="AlphaFoldDB" id="A0A075HLY6"/>
<gene>
    <name evidence="12" type="primary">purP</name>
</gene>
<feature type="domain" description="IMP biosynthesis enzyme PurP N-terminal" evidence="10">
    <location>
        <begin position="22"/>
        <end position="144"/>
    </location>
</feature>
<keyword evidence="4" id="KW-0479">Metal-binding</keyword>